<reference evidence="4 5" key="1">
    <citation type="submission" date="2020-06" db="EMBL/GenBank/DDBJ databases">
        <title>Sulfitobacter algicola sp. nov., isolated from green algae.</title>
        <authorList>
            <person name="Wang C."/>
        </authorList>
    </citation>
    <scope>NUCLEOTIDE SEQUENCE [LARGE SCALE GENOMIC DNA]</scope>
    <source>
        <strain evidence="4 5">1151</strain>
    </source>
</reference>
<feature type="chain" id="PRO_5045264503" evidence="2">
    <location>
        <begin position="19"/>
        <end position="134"/>
    </location>
</feature>
<dbReference type="Pfam" id="PF13202">
    <property type="entry name" value="EF-hand_5"/>
    <property type="match status" value="3"/>
</dbReference>
<evidence type="ECO:0000259" key="3">
    <source>
        <dbReference type="PROSITE" id="PS50222"/>
    </source>
</evidence>
<dbReference type="InterPro" id="IPR018247">
    <property type="entry name" value="EF_Hand_1_Ca_BS"/>
</dbReference>
<feature type="domain" description="EF-hand" evidence="3">
    <location>
        <begin position="103"/>
        <end position="131"/>
    </location>
</feature>
<feature type="compositionally biased region" description="Basic and acidic residues" evidence="1">
    <location>
        <begin position="100"/>
        <end position="112"/>
    </location>
</feature>
<name>A0ABX2IUF3_9RHOB</name>
<dbReference type="Gene3D" id="1.10.238.10">
    <property type="entry name" value="EF-hand"/>
    <property type="match status" value="2"/>
</dbReference>
<protein>
    <submittedName>
        <fullName evidence="4">EF-hand domain-containing protein</fullName>
    </submittedName>
</protein>
<organism evidence="4 5">
    <name type="scientific">Parasulfitobacter algicola</name>
    <dbReference type="NCBI Taxonomy" id="2614809"/>
    <lineage>
        <taxon>Bacteria</taxon>
        <taxon>Pseudomonadati</taxon>
        <taxon>Pseudomonadota</taxon>
        <taxon>Alphaproteobacteria</taxon>
        <taxon>Rhodobacterales</taxon>
        <taxon>Roseobacteraceae</taxon>
        <taxon>Parasulfitobacter</taxon>
    </lineage>
</organism>
<accession>A0ABX2IUF3</accession>
<dbReference type="Proteomes" id="UP000777935">
    <property type="component" value="Unassembled WGS sequence"/>
</dbReference>
<feature type="region of interest" description="Disordered" evidence="1">
    <location>
        <begin position="83"/>
        <end position="134"/>
    </location>
</feature>
<feature type="signal peptide" evidence="2">
    <location>
        <begin position="1"/>
        <end position="18"/>
    </location>
</feature>
<evidence type="ECO:0000256" key="2">
    <source>
        <dbReference type="SAM" id="SignalP"/>
    </source>
</evidence>
<dbReference type="InterPro" id="IPR002048">
    <property type="entry name" value="EF_hand_dom"/>
</dbReference>
<dbReference type="SUPFAM" id="SSF47473">
    <property type="entry name" value="EF-hand"/>
    <property type="match status" value="1"/>
</dbReference>
<sequence length="134" mass="14917">MIRYGFAIILIAASGAMAQEQGKSMSFDMLDKDGNGELSREEMQQAQALRFSNADADRNGALSQSELETLAANRAGRMMARMDANDDGQLTQDEMPQQRGEGRMFRRLDTDRNGTISKTEFDAGRTNMRQQNKG</sequence>
<dbReference type="InterPro" id="IPR011992">
    <property type="entry name" value="EF-hand-dom_pair"/>
</dbReference>
<keyword evidence="2" id="KW-0732">Signal</keyword>
<comment type="caution">
    <text evidence="4">The sequence shown here is derived from an EMBL/GenBank/DDBJ whole genome shotgun (WGS) entry which is preliminary data.</text>
</comment>
<dbReference type="EMBL" id="JABUFE010000002">
    <property type="protein sequence ID" value="NSX53916.1"/>
    <property type="molecule type" value="Genomic_DNA"/>
</dbReference>
<keyword evidence="5" id="KW-1185">Reference proteome</keyword>
<dbReference type="RefSeq" id="WP_174135426.1">
    <property type="nucleotide sequence ID" value="NZ_JABUFE010000002.1"/>
</dbReference>
<feature type="domain" description="EF-hand" evidence="3">
    <location>
        <begin position="27"/>
        <end position="53"/>
    </location>
</feature>
<dbReference type="PROSITE" id="PS50222">
    <property type="entry name" value="EF_HAND_2"/>
    <property type="match status" value="2"/>
</dbReference>
<evidence type="ECO:0000256" key="1">
    <source>
        <dbReference type="SAM" id="MobiDB-lite"/>
    </source>
</evidence>
<evidence type="ECO:0000313" key="4">
    <source>
        <dbReference type="EMBL" id="NSX53916.1"/>
    </source>
</evidence>
<dbReference type="PROSITE" id="PS00018">
    <property type="entry name" value="EF_HAND_1"/>
    <property type="match status" value="3"/>
</dbReference>
<proteinExistence type="predicted"/>
<gene>
    <name evidence="4" type="ORF">HRQ87_03785</name>
</gene>
<evidence type="ECO:0000313" key="5">
    <source>
        <dbReference type="Proteomes" id="UP000777935"/>
    </source>
</evidence>